<feature type="compositionally biased region" description="Basic residues" evidence="1">
    <location>
        <begin position="305"/>
        <end position="321"/>
    </location>
</feature>
<feature type="chain" id="PRO_5003846042" evidence="2">
    <location>
        <begin position="20"/>
        <end position="332"/>
    </location>
</feature>
<evidence type="ECO:0000256" key="1">
    <source>
        <dbReference type="SAM" id="MobiDB-lite"/>
    </source>
</evidence>
<keyword evidence="2" id="KW-0732">Signal</keyword>
<accession>K1E1C3</accession>
<dbReference type="EMBL" id="ALWX01000047">
    <property type="protein sequence ID" value="EKA60821.1"/>
    <property type="molecule type" value="Genomic_DNA"/>
</dbReference>
<dbReference type="AlphaFoldDB" id="K1E1C3"/>
<feature type="signal peptide" evidence="2">
    <location>
        <begin position="1"/>
        <end position="19"/>
    </location>
</feature>
<feature type="compositionally biased region" description="Low complexity" evidence="1">
    <location>
        <begin position="276"/>
        <end position="291"/>
    </location>
</feature>
<sequence>MALCLTAVVGLATAPAALAAPTPVTPLAPTVVDECGVGGDRVVIPQVDGVRYLAEVAGATFELTPGSYAGVAFWPEDAITEAEVEDLLLGESDWTAPDTTATITAEAVDDAVLADGATTSFDVRLSSAPCTDGPAAVTASATCGSVTFANPAGNPEAVVLWADADTEDDYTELPLPPGASATITTDAAELDWFAVDAADWVDEPWDEEDWMGEGDWAAPLAAADPDYVATEEDRELLVEVAEFIDDLLDEGLGGGYLELPSDCPAAPDTDGDTDGVAPEAPTTAPEVPAVVQTDGAALETPRTAGARRPRPPGRWGPRRRTAPAGPRLTAAA</sequence>
<evidence type="ECO:0000313" key="4">
    <source>
        <dbReference type="Proteomes" id="UP000004474"/>
    </source>
</evidence>
<feature type="compositionally biased region" description="Low complexity" evidence="1">
    <location>
        <begin position="322"/>
        <end position="332"/>
    </location>
</feature>
<evidence type="ECO:0000256" key="2">
    <source>
        <dbReference type="SAM" id="SignalP"/>
    </source>
</evidence>
<feature type="non-terminal residue" evidence="3">
    <location>
        <position position="332"/>
    </location>
</feature>
<dbReference type="Proteomes" id="UP000004474">
    <property type="component" value="Unassembled WGS sequence"/>
</dbReference>
<gene>
    <name evidence="3" type="ORF">B277_11025</name>
</gene>
<feature type="region of interest" description="Disordered" evidence="1">
    <location>
        <begin position="258"/>
        <end position="332"/>
    </location>
</feature>
<reference evidence="3 4" key="1">
    <citation type="journal article" date="2012" name="J. Bacteriol.">
        <title>Genome Sequence of Janibacter hoylei MTCC8307, Isolated from the Stratospheric Air.</title>
        <authorList>
            <person name="Pawar S.P."/>
            <person name="Dhotre D.P."/>
            <person name="Shetty S.A."/>
            <person name="Chowdhury S.P."/>
            <person name="Chaudhari B.L."/>
            <person name="Shouche Y.S."/>
        </authorList>
    </citation>
    <scope>NUCLEOTIDE SEQUENCE [LARGE SCALE GENOMIC DNA]</scope>
    <source>
        <strain evidence="3 4">PVAS-1</strain>
    </source>
</reference>
<comment type="caution">
    <text evidence="3">The sequence shown here is derived from an EMBL/GenBank/DDBJ whole genome shotgun (WGS) entry which is preliminary data.</text>
</comment>
<organism evidence="3 4">
    <name type="scientific">Janibacter hoylei PVAS-1</name>
    <dbReference type="NCBI Taxonomy" id="1210046"/>
    <lineage>
        <taxon>Bacteria</taxon>
        <taxon>Bacillati</taxon>
        <taxon>Actinomycetota</taxon>
        <taxon>Actinomycetes</taxon>
        <taxon>Micrococcales</taxon>
        <taxon>Intrasporangiaceae</taxon>
        <taxon>Janibacter</taxon>
    </lineage>
</organism>
<protein>
    <submittedName>
        <fullName evidence="3">Uncharacterized protein</fullName>
    </submittedName>
</protein>
<name>K1E1C3_9MICO</name>
<evidence type="ECO:0000313" key="3">
    <source>
        <dbReference type="EMBL" id="EKA60821.1"/>
    </source>
</evidence>
<proteinExistence type="predicted"/>